<dbReference type="OrthoDB" id="7284011at2"/>
<accession>A0A1V2GTN1</accession>
<proteinExistence type="predicted"/>
<organism evidence="3 4">
    <name type="scientific">Teichococcus deserti</name>
    <dbReference type="NCBI Taxonomy" id="1817963"/>
    <lineage>
        <taxon>Bacteria</taxon>
        <taxon>Pseudomonadati</taxon>
        <taxon>Pseudomonadota</taxon>
        <taxon>Alphaproteobacteria</taxon>
        <taxon>Acetobacterales</taxon>
        <taxon>Roseomonadaceae</taxon>
        <taxon>Roseomonas</taxon>
    </lineage>
</organism>
<evidence type="ECO:0000313" key="3">
    <source>
        <dbReference type="EMBL" id="ONG43853.1"/>
    </source>
</evidence>
<dbReference type="AlphaFoldDB" id="A0A1V2GTN1"/>
<sequence>MADTDTKPMRESAIEPPPGHHEVPMPERPIETNRVRQGVTFGHMRWVLLASLVLVVLGLILARVVS</sequence>
<gene>
    <name evidence="3" type="ORF">BKE38_28640</name>
</gene>
<dbReference type="Proteomes" id="UP000188879">
    <property type="component" value="Unassembled WGS sequence"/>
</dbReference>
<evidence type="ECO:0000256" key="1">
    <source>
        <dbReference type="SAM" id="MobiDB-lite"/>
    </source>
</evidence>
<evidence type="ECO:0000313" key="4">
    <source>
        <dbReference type="Proteomes" id="UP000188879"/>
    </source>
</evidence>
<keyword evidence="2" id="KW-0472">Membrane</keyword>
<keyword evidence="2" id="KW-1133">Transmembrane helix</keyword>
<name>A0A1V2GTN1_9PROT</name>
<keyword evidence="4" id="KW-1185">Reference proteome</keyword>
<feature type="transmembrane region" description="Helical" evidence="2">
    <location>
        <begin position="46"/>
        <end position="65"/>
    </location>
</feature>
<keyword evidence="2" id="KW-0812">Transmembrane</keyword>
<evidence type="ECO:0000256" key="2">
    <source>
        <dbReference type="SAM" id="Phobius"/>
    </source>
</evidence>
<feature type="region of interest" description="Disordered" evidence="1">
    <location>
        <begin position="1"/>
        <end position="30"/>
    </location>
</feature>
<comment type="caution">
    <text evidence="3">The sequence shown here is derived from an EMBL/GenBank/DDBJ whole genome shotgun (WGS) entry which is preliminary data.</text>
</comment>
<protein>
    <submittedName>
        <fullName evidence="3">Uncharacterized protein</fullName>
    </submittedName>
</protein>
<reference evidence="3 4" key="1">
    <citation type="submission" date="2016-10" db="EMBL/GenBank/DDBJ databases">
        <title>Draft Genome sequence of Roseomonas sp. strain M3.</title>
        <authorList>
            <person name="Subhash Y."/>
            <person name="Lee S."/>
        </authorList>
    </citation>
    <scope>NUCLEOTIDE SEQUENCE [LARGE SCALE GENOMIC DNA]</scope>
    <source>
        <strain evidence="3 4">M3</strain>
    </source>
</reference>
<dbReference type="RefSeq" id="WP_076960587.1">
    <property type="nucleotide sequence ID" value="NZ_MLCO01000460.1"/>
</dbReference>
<dbReference type="EMBL" id="MLCO01000460">
    <property type="protein sequence ID" value="ONG43853.1"/>
    <property type="molecule type" value="Genomic_DNA"/>
</dbReference>